<feature type="domain" description="N-acetyltransferase" evidence="3">
    <location>
        <begin position="1"/>
        <end position="156"/>
    </location>
</feature>
<dbReference type="STRING" id="289370.SAMN05216602_2084"/>
<keyword evidence="1" id="KW-0808">Transferase</keyword>
<dbReference type="PANTHER" id="PTHR43877:SF2">
    <property type="entry name" value="AMINOALKYLPHOSPHONATE N-ACETYLTRANSFERASE-RELATED"/>
    <property type="match status" value="1"/>
</dbReference>
<proteinExistence type="predicted"/>
<evidence type="ECO:0000256" key="1">
    <source>
        <dbReference type="ARBA" id="ARBA00022679"/>
    </source>
</evidence>
<dbReference type="Proteomes" id="UP000183018">
    <property type="component" value="Unassembled WGS sequence"/>
</dbReference>
<evidence type="ECO:0000313" key="5">
    <source>
        <dbReference type="Proteomes" id="UP000183018"/>
    </source>
</evidence>
<protein>
    <submittedName>
        <fullName evidence="4">Ribosomal protein S18 acetylase RimI</fullName>
    </submittedName>
</protein>
<dbReference type="PANTHER" id="PTHR43877">
    <property type="entry name" value="AMINOALKYLPHOSPHONATE N-ACETYLTRANSFERASE-RELATED-RELATED"/>
    <property type="match status" value="1"/>
</dbReference>
<keyword evidence="4" id="KW-0687">Ribonucleoprotein</keyword>
<dbReference type="EMBL" id="FORC01000002">
    <property type="protein sequence ID" value="SFI64097.1"/>
    <property type="molecule type" value="Genomic_DNA"/>
</dbReference>
<dbReference type="GO" id="GO:0005840">
    <property type="term" value="C:ribosome"/>
    <property type="evidence" value="ECO:0007669"/>
    <property type="project" value="UniProtKB-KW"/>
</dbReference>
<evidence type="ECO:0000313" key="4">
    <source>
        <dbReference type="EMBL" id="SFI64097.1"/>
    </source>
</evidence>
<dbReference type="RefSeq" id="WP_208609431.1">
    <property type="nucleotide sequence ID" value="NZ_FORC01000002.1"/>
</dbReference>
<dbReference type="AlphaFoldDB" id="A0A1I3JV12"/>
<gene>
    <name evidence="4" type="ORF">SAMN05216602_2084</name>
</gene>
<name>A0A1I3JV12_9GAMM</name>
<sequence>MDIRPTQRADWALLKQTRLAALRDMPTAFAVTYQTAVGYSDQQWQERAAGTGTQFWLALEGDRPVGMIGAGINGAGRYELIGMWVAPDARGSAAAAGLVAAVKARASERGFAAVFLEVSPDNGRAVSFYRRQGFGFLDEWEPLDSHPHILLQTMCWRCG</sequence>
<keyword evidence="4" id="KW-0689">Ribosomal protein</keyword>
<keyword evidence="2" id="KW-0012">Acyltransferase</keyword>
<dbReference type="PROSITE" id="PS51186">
    <property type="entry name" value="GNAT"/>
    <property type="match status" value="1"/>
</dbReference>
<accession>A0A1I3JV12</accession>
<dbReference type="CDD" id="cd04301">
    <property type="entry name" value="NAT_SF"/>
    <property type="match status" value="1"/>
</dbReference>
<reference evidence="5" key="1">
    <citation type="submission" date="2016-10" db="EMBL/GenBank/DDBJ databases">
        <authorList>
            <person name="Varghese N."/>
            <person name="Submissions S."/>
        </authorList>
    </citation>
    <scope>NUCLEOTIDE SEQUENCE [LARGE SCALE GENOMIC DNA]</scope>
    <source>
        <strain evidence="5">LMG 22563</strain>
    </source>
</reference>
<dbReference type="InterPro" id="IPR016181">
    <property type="entry name" value="Acyl_CoA_acyltransferase"/>
</dbReference>
<dbReference type="InterPro" id="IPR000182">
    <property type="entry name" value="GNAT_dom"/>
</dbReference>
<evidence type="ECO:0000259" key="3">
    <source>
        <dbReference type="PROSITE" id="PS51186"/>
    </source>
</evidence>
<dbReference type="GO" id="GO:0016747">
    <property type="term" value="F:acyltransferase activity, transferring groups other than amino-acyl groups"/>
    <property type="evidence" value="ECO:0007669"/>
    <property type="project" value="InterPro"/>
</dbReference>
<dbReference type="Pfam" id="PF00583">
    <property type="entry name" value="Acetyltransf_1"/>
    <property type="match status" value="1"/>
</dbReference>
<keyword evidence="5" id="KW-1185">Reference proteome</keyword>
<dbReference type="InterPro" id="IPR050832">
    <property type="entry name" value="Bact_Acetyltransf"/>
</dbReference>
<organism evidence="4 5">
    <name type="scientific">Phytopseudomonas argentinensis</name>
    <dbReference type="NCBI Taxonomy" id="289370"/>
    <lineage>
        <taxon>Bacteria</taxon>
        <taxon>Pseudomonadati</taxon>
        <taxon>Pseudomonadota</taxon>
        <taxon>Gammaproteobacteria</taxon>
        <taxon>Pseudomonadales</taxon>
        <taxon>Pseudomonadaceae</taxon>
        <taxon>Phytopseudomonas</taxon>
    </lineage>
</organism>
<dbReference type="Gene3D" id="3.40.630.30">
    <property type="match status" value="1"/>
</dbReference>
<evidence type="ECO:0000256" key="2">
    <source>
        <dbReference type="ARBA" id="ARBA00023315"/>
    </source>
</evidence>
<dbReference type="SUPFAM" id="SSF55729">
    <property type="entry name" value="Acyl-CoA N-acyltransferases (Nat)"/>
    <property type="match status" value="1"/>
</dbReference>